<dbReference type="InterPro" id="IPR050767">
    <property type="entry name" value="Sel1_AlgK"/>
</dbReference>
<keyword evidence="3" id="KW-1185">Reference proteome</keyword>
<dbReference type="AlphaFoldDB" id="A0A8H7QXU2"/>
<dbReference type="SMART" id="SM00671">
    <property type="entry name" value="SEL1"/>
    <property type="match status" value="3"/>
</dbReference>
<comment type="caution">
    <text evidence="2">The sequence shown here is derived from an EMBL/GenBank/DDBJ whole genome shotgun (WGS) entry which is preliminary data.</text>
</comment>
<evidence type="ECO:0000256" key="1">
    <source>
        <dbReference type="ARBA" id="ARBA00038101"/>
    </source>
</evidence>
<protein>
    <recommendedName>
        <fullName evidence="4">Sel1 repeat family protein</fullName>
    </recommendedName>
</protein>
<dbReference type="InterPro" id="IPR006597">
    <property type="entry name" value="Sel1-like"/>
</dbReference>
<sequence length="241" mass="27662">MLKISYKIPDFPQPGDEAFFEGLDKVNQNDYTEAFKCFEKGSRYENEYASLLVASFYQAGFIPSGKREPEKSLELYKKVANKHNNYLAQYLIGCMLIKGDIDGVSPNFKEGIRWLKVAAENGWNDANIRIGMAYQYGEGNLTVNYDTAMSYYLKVIDSDTYYGYPKNTQLGLFGHTDFQITFIDGFKYFDELINVRISHIITPQAASFFRHPNKSINDVLLKGVFWYIFTGQGYAIHLLLL</sequence>
<reference evidence="2" key="1">
    <citation type="submission" date="2020-12" db="EMBL/GenBank/DDBJ databases">
        <title>Metabolic potential, ecology and presence of endohyphal bacteria is reflected in genomic diversity of Mucoromycotina.</title>
        <authorList>
            <person name="Muszewska A."/>
            <person name="Okrasinska A."/>
            <person name="Steczkiewicz K."/>
            <person name="Drgas O."/>
            <person name="Orlowska M."/>
            <person name="Perlinska-Lenart U."/>
            <person name="Aleksandrzak-Piekarczyk T."/>
            <person name="Szatraj K."/>
            <person name="Zielenkiewicz U."/>
            <person name="Pilsyk S."/>
            <person name="Malc E."/>
            <person name="Mieczkowski P."/>
            <person name="Kruszewska J.S."/>
            <person name="Biernat P."/>
            <person name="Pawlowska J."/>
        </authorList>
    </citation>
    <scope>NUCLEOTIDE SEQUENCE</scope>
    <source>
        <strain evidence="2">WA0000017839</strain>
    </source>
</reference>
<dbReference type="InterPro" id="IPR011990">
    <property type="entry name" value="TPR-like_helical_dom_sf"/>
</dbReference>
<gene>
    <name evidence="2" type="ORF">INT47_000315</name>
</gene>
<comment type="similarity">
    <text evidence="1">Belongs to the sel-1 family.</text>
</comment>
<proteinExistence type="inferred from homology"/>
<dbReference type="Proteomes" id="UP000603453">
    <property type="component" value="Unassembled WGS sequence"/>
</dbReference>
<organism evidence="2 3">
    <name type="scientific">Mucor saturninus</name>
    <dbReference type="NCBI Taxonomy" id="64648"/>
    <lineage>
        <taxon>Eukaryota</taxon>
        <taxon>Fungi</taxon>
        <taxon>Fungi incertae sedis</taxon>
        <taxon>Mucoromycota</taxon>
        <taxon>Mucoromycotina</taxon>
        <taxon>Mucoromycetes</taxon>
        <taxon>Mucorales</taxon>
        <taxon>Mucorineae</taxon>
        <taxon>Mucoraceae</taxon>
        <taxon>Mucor</taxon>
    </lineage>
</organism>
<dbReference type="PANTHER" id="PTHR11102">
    <property type="entry name" value="SEL-1-LIKE PROTEIN"/>
    <property type="match status" value="1"/>
</dbReference>
<evidence type="ECO:0008006" key="4">
    <source>
        <dbReference type="Google" id="ProtNLM"/>
    </source>
</evidence>
<dbReference type="OrthoDB" id="27934at2759"/>
<dbReference type="EMBL" id="JAEPRD010000085">
    <property type="protein sequence ID" value="KAG2200322.1"/>
    <property type="molecule type" value="Genomic_DNA"/>
</dbReference>
<evidence type="ECO:0000313" key="2">
    <source>
        <dbReference type="EMBL" id="KAG2200322.1"/>
    </source>
</evidence>
<evidence type="ECO:0000313" key="3">
    <source>
        <dbReference type="Proteomes" id="UP000603453"/>
    </source>
</evidence>
<dbReference type="PANTHER" id="PTHR11102:SF160">
    <property type="entry name" value="ERAD-ASSOCIATED E3 UBIQUITIN-PROTEIN LIGASE COMPONENT HRD3"/>
    <property type="match status" value="1"/>
</dbReference>
<accession>A0A8H7QXU2</accession>
<dbReference type="Pfam" id="PF08238">
    <property type="entry name" value="Sel1"/>
    <property type="match status" value="4"/>
</dbReference>
<dbReference type="SUPFAM" id="SSF81901">
    <property type="entry name" value="HCP-like"/>
    <property type="match status" value="1"/>
</dbReference>
<name>A0A8H7QXU2_9FUNG</name>
<dbReference type="Gene3D" id="1.25.40.10">
    <property type="entry name" value="Tetratricopeptide repeat domain"/>
    <property type="match status" value="1"/>
</dbReference>